<dbReference type="InterPro" id="IPR029069">
    <property type="entry name" value="HotDog_dom_sf"/>
</dbReference>
<dbReference type="CDD" id="cd00586">
    <property type="entry name" value="4HBT"/>
    <property type="match status" value="1"/>
</dbReference>
<dbReference type="Pfam" id="PF02737">
    <property type="entry name" value="3HCDH_N"/>
    <property type="match status" value="1"/>
</dbReference>
<dbReference type="NCBIfam" id="NF005471">
    <property type="entry name" value="PRK07066.1"/>
    <property type="match status" value="1"/>
</dbReference>
<dbReference type="EMBL" id="JAKGBZ010000001">
    <property type="protein sequence ID" value="MCF3945159.1"/>
    <property type="molecule type" value="Genomic_DNA"/>
</dbReference>
<dbReference type="Pfam" id="PF13279">
    <property type="entry name" value="4HBT_2"/>
    <property type="match status" value="1"/>
</dbReference>
<feature type="domain" description="3-hydroxyacyl-CoA dehydrogenase NAD binding" evidence="9">
    <location>
        <begin position="7"/>
        <end position="182"/>
    </location>
</feature>
<keyword evidence="6 7" id="KW-0520">NAD</keyword>
<dbReference type="InterPro" id="IPR006176">
    <property type="entry name" value="3-OHacyl-CoA_DH_NAD-bd"/>
</dbReference>
<evidence type="ECO:0000256" key="6">
    <source>
        <dbReference type="ARBA" id="ARBA00023027"/>
    </source>
</evidence>
<comment type="function">
    <text evidence="7">Catalyzes the NAD(+)-dependent oxidation of L-carnitine to 3-dehydrocarnitine.</text>
</comment>
<dbReference type="PANTHER" id="PTHR48075:SF5">
    <property type="entry name" value="3-HYDROXYBUTYRYL-COA DEHYDROGENASE"/>
    <property type="match status" value="1"/>
</dbReference>
<dbReference type="InterPro" id="IPR006108">
    <property type="entry name" value="3HC_DH_C"/>
</dbReference>
<comment type="catalytic activity">
    <reaction evidence="7">
        <text>carnitine + NAD(+) = 3-dehydrocarnitine + NADH + H(+)</text>
        <dbReference type="Rhea" id="RHEA:19265"/>
        <dbReference type="ChEBI" id="CHEBI:15378"/>
        <dbReference type="ChEBI" id="CHEBI:17126"/>
        <dbReference type="ChEBI" id="CHEBI:57540"/>
        <dbReference type="ChEBI" id="CHEBI:57885"/>
        <dbReference type="ChEBI" id="CHEBI:57945"/>
        <dbReference type="EC" id="1.1.1.108"/>
    </reaction>
</comment>
<dbReference type="NCBIfam" id="NF005716">
    <property type="entry name" value="PRK07531.1"/>
    <property type="match status" value="1"/>
</dbReference>
<comment type="similarity">
    <text evidence="7">Belongs to the 3-hydroxyacyl-CoA dehydrogenase family. L-carnitine dehydrogenase subfamily.</text>
</comment>
<name>A0ABS9DR79_9PROT</name>
<feature type="domain" description="3-hydroxyacyl-CoA dehydrogenase C-terminal" evidence="8">
    <location>
        <begin position="185"/>
        <end position="253"/>
    </location>
</feature>
<accession>A0ABS9DR79</accession>
<keyword evidence="11" id="KW-1185">Reference proteome</keyword>
<evidence type="ECO:0000256" key="5">
    <source>
        <dbReference type="ARBA" id="ARBA00023002"/>
    </source>
</evidence>
<sequence length="502" mass="55751">MSDIRTAAVIGAGVIGAGWAARFVLNGIDVIVHDPHPEAERRTRDVLANAERSHARLTMAPSGRQGTLRFAPSIAEAVAQADFVQESAPEREDVKKALLAEIDARARPDVLVCSSTSGLLPNRLQMDMKYPDRFLVGHPFNPVYLLPLVELCGGKRTAADAITRAREFYNGIGMRPLVVRKEIDGFIADRLLEALWREALWLVHDDIATVEEIDDAIRFGAGLRWAFMGTFQLYRLAGGEDGMRHFMAQFGPALQLPWSKLTDVPELTDAFIDKIARQSDAQAGGAPLRDAERKRDDCLVAIMQALKAQDYAAGAVLAGYEEKLFAAAHEDAGAERETDPTQPLQLHTGRVLPEWVDYNNHMTESRYLQIFGDSSDALFHSIGIDGDYHASGFSYYTVETHIVHRREIAGLEPFYTTTQILDADPKRLHVFHRLHHGRSHDLLASAEQMLLHVDTRQSRACPARADIHERVIALRDAHVHLERPEQAGRHVGVMTAPEIAAP</sequence>
<evidence type="ECO:0000256" key="7">
    <source>
        <dbReference type="HAMAP-Rule" id="MF_02129"/>
    </source>
</evidence>
<comment type="subunit">
    <text evidence="3 7">Homodimer.</text>
</comment>
<evidence type="ECO:0000256" key="4">
    <source>
        <dbReference type="ARBA" id="ARBA00022490"/>
    </source>
</evidence>
<organism evidence="10 11">
    <name type="scientific">Acidiphilium iwatense</name>
    <dbReference type="NCBI Taxonomy" id="768198"/>
    <lineage>
        <taxon>Bacteria</taxon>
        <taxon>Pseudomonadati</taxon>
        <taxon>Pseudomonadota</taxon>
        <taxon>Alphaproteobacteria</taxon>
        <taxon>Acetobacterales</taxon>
        <taxon>Acidocellaceae</taxon>
        <taxon>Acidiphilium</taxon>
    </lineage>
</organism>
<dbReference type="PANTHER" id="PTHR48075">
    <property type="entry name" value="3-HYDROXYACYL-COA DEHYDROGENASE FAMILY PROTEIN"/>
    <property type="match status" value="1"/>
</dbReference>
<evidence type="ECO:0000313" key="10">
    <source>
        <dbReference type="EMBL" id="MCF3945159.1"/>
    </source>
</evidence>
<dbReference type="InterPro" id="IPR036291">
    <property type="entry name" value="NAD(P)-bd_dom_sf"/>
</dbReference>
<reference evidence="10 11" key="1">
    <citation type="submission" date="2022-01" db="EMBL/GenBank/DDBJ databases">
        <authorList>
            <person name="Won M."/>
            <person name="Kim S.-J."/>
            <person name="Kwon S.-W."/>
        </authorList>
    </citation>
    <scope>NUCLEOTIDE SEQUENCE [LARGE SCALE GENOMIC DNA]</scope>
    <source>
        <strain evidence="10 11">KCTC 23505</strain>
    </source>
</reference>
<dbReference type="Pfam" id="PF00725">
    <property type="entry name" value="3HCDH"/>
    <property type="match status" value="1"/>
</dbReference>
<dbReference type="InterPro" id="IPR013328">
    <property type="entry name" value="6PGD_dom2"/>
</dbReference>
<dbReference type="SUPFAM" id="SSF51735">
    <property type="entry name" value="NAD(P)-binding Rossmann-fold domains"/>
    <property type="match status" value="1"/>
</dbReference>
<proteinExistence type="inferred from homology"/>
<dbReference type="HAMAP" id="MF_02129">
    <property type="entry name" value="L_carnitine_dehydrog"/>
    <property type="match status" value="1"/>
</dbReference>
<gene>
    <name evidence="10" type="ORF">L2A60_00475</name>
</gene>
<comment type="pathway">
    <text evidence="2 7">Amine and polyamine metabolism; carnitine metabolism.</text>
</comment>
<dbReference type="RefSeq" id="WP_235702399.1">
    <property type="nucleotide sequence ID" value="NZ_JAKGBZ010000001.1"/>
</dbReference>
<dbReference type="EC" id="1.1.1.108" evidence="7"/>
<comment type="caution">
    <text evidence="10">The sequence shown here is derived from an EMBL/GenBank/DDBJ whole genome shotgun (WGS) entry which is preliminary data.</text>
</comment>
<keyword evidence="5 7" id="KW-0560">Oxidoreductase</keyword>
<dbReference type="Gene3D" id="1.10.1040.10">
    <property type="entry name" value="N-(1-d-carboxylethyl)-l-norvaline Dehydrogenase, domain 2"/>
    <property type="match status" value="1"/>
</dbReference>
<comment type="subcellular location">
    <subcellularLocation>
        <location evidence="1 7">Cytoplasm</location>
    </subcellularLocation>
</comment>
<protein>
    <recommendedName>
        <fullName evidence="7">L-carnitine dehydrogenase</fullName>
        <shortName evidence="7">CDH</shortName>
        <shortName evidence="7">L-CDH</shortName>
        <ecNumber evidence="7">1.1.1.108</ecNumber>
    </recommendedName>
</protein>
<evidence type="ECO:0000259" key="9">
    <source>
        <dbReference type="Pfam" id="PF02737"/>
    </source>
</evidence>
<dbReference type="Gene3D" id="3.10.129.10">
    <property type="entry name" value="Hotdog Thioesterase"/>
    <property type="match status" value="1"/>
</dbReference>
<dbReference type="Gene3D" id="3.40.50.720">
    <property type="entry name" value="NAD(P)-binding Rossmann-like Domain"/>
    <property type="match status" value="1"/>
</dbReference>
<dbReference type="GO" id="GO:0047728">
    <property type="term" value="F:carnitine 3-dehydrogenase activity"/>
    <property type="evidence" value="ECO:0007669"/>
    <property type="project" value="UniProtKB-EC"/>
</dbReference>
<dbReference type="Proteomes" id="UP001521209">
    <property type="component" value="Unassembled WGS sequence"/>
</dbReference>
<evidence type="ECO:0000256" key="3">
    <source>
        <dbReference type="ARBA" id="ARBA00011738"/>
    </source>
</evidence>
<evidence type="ECO:0000313" key="11">
    <source>
        <dbReference type="Proteomes" id="UP001521209"/>
    </source>
</evidence>
<dbReference type="SUPFAM" id="SSF54637">
    <property type="entry name" value="Thioesterase/thiol ester dehydrase-isomerase"/>
    <property type="match status" value="1"/>
</dbReference>
<evidence type="ECO:0000259" key="8">
    <source>
        <dbReference type="Pfam" id="PF00725"/>
    </source>
</evidence>
<dbReference type="SUPFAM" id="SSF48179">
    <property type="entry name" value="6-phosphogluconate dehydrogenase C-terminal domain-like"/>
    <property type="match status" value="1"/>
</dbReference>
<evidence type="ECO:0000256" key="2">
    <source>
        <dbReference type="ARBA" id="ARBA00004855"/>
    </source>
</evidence>
<evidence type="ECO:0000256" key="1">
    <source>
        <dbReference type="ARBA" id="ARBA00004496"/>
    </source>
</evidence>
<dbReference type="InterPro" id="IPR026578">
    <property type="entry name" value="L-carnitine_dehydrogenase"/>
</dbReference>
<feature type="binding site" evidence="7">
    <location>
        <begin position="11"/>
        <end position="16"/>
    </location>
    <ligand>
        <name>NAD(+)</name>
        <dbReference type="ChEBI" id="CHEBI:57540"/>
    </ligand>
</feature>
<dbReference type="InterPro" id="IPR008927">
    <property type="entry name" value="6-PGluconate_DH-like_C_sf"/>
</dbReference>
<keyword evidence="4 7" id="KW-0963">Cytoplasm</keyword>